<sequence>MHLLPHTSHLLRRALLLVGLALLPGLALAQNPDDEGGPAPASPTAVPIDGGASLLLAAGVGLGVARLKKRRA</sequence>
<keyword evidence="1" id="KW-1133">Transmembrane helix</keyword>
<gene>
    <name evidence="3" type="ORF">I5L79_20145</name>
</gene>
<feature type="chain" id="PRO_5046470036" description="VPDSG-CTERM sorting domain-containing protein" evidence="2">
    <location>
        <begin position="30"/>
        <end position="72"/>
    </location>
</feature>
<keyword evidence="2" id="KW-0732">Signal</keyword>
<comment type="caution">
    <text evidence="3">The sequence shown here is derived from an EMBL/GenBank/DDBJ whole genome shotgun (WGS) entry which is preliminary data.</text>
</comment>
<protein>
    <recommendedName>
        <fullName evidence="5">VPDSG-CTERM sorting domain-containing protein</fullName>
    </recommendedName>
</protein>
<dbReference type="RefSeq" id="WP_196956886.1">
    <property type="nucleotide sequence ID" value="NZ_JADWYK010000017.1"/>
</dbReference>
<dbReference type="EMBL" id="JADWYK010000017">
    <property type="protein sequence ID" value="MBG8555867.1"/>
    <property type="molecule type" value="Genomic_DNA"/>
</dbReference>
<evidence type="ECO:0008006" key="5">
    <source>
        <dbReference type="Google" id="ProtNLM"/>
    </source>
</evidence>
<keyword evidence="4" id="KW-1185">Reference proteome</keyword>
<name>A0ABS0L6Y9_9BACT</name>
<keyword evidence="1" id="KW-0812">Transmembrane</keyword>
<proteinExistence type="predicted"/>
<dbReference type="InterPro" id="IPR058207">
    <property type="entry name" value="PID_CTERM"/>
</dbReference>
<organism evidence="3 4">
    <name type="scientific">Hymenobacter guriensis</name>
    <dbReference type="NCBI Taxonomy" id="2793065"/>
    <lineage>
        <taxon>Bacteria</taxon>
        <taxon>Pseudomonadati</taxon>
        <taxon>Bacteroidota</taxon>
        <taxon>Cytophagia</taxon>
        <taxon>Cytophagales</taxon>
        <taxon>Hymenobacteraceae</taxon>
        <taxon>Hymenobacter</taxon>
    </lineage>
</organism>
<evidence type="ECO:0000256" key="1">
    <source>
        <dbReference type="SAM" id="Phobius"/>
    </source>
</evidence>
<dbReference type="Proteomes" id="UP000601099">
    <property type="component" value="Unassembled WGS sequence"/>
</dbReference>
<evidence type="ECO:0000313" key="3">
    <source>
        <dbReference type="EMBL" id="MBG8555867.1"/>
    </source>
</evidence>
<keyword evidence="1" id="KW-0472">Membrane</keyword>
<feature type="transmembrane region" description="Helical" evidence="1">
    <location>
        <begin position="45"/>
        <end position="65"/>
    </location>
</feature>
<evidence type="ECO:0000256" key="2">
    <source>
        <dbReference type="SAM" id="SignalP"/>
    </source>
</evidence>
<accession>A0ABS0L6Y9</accession>
<dbReference type="NCBIfam" id="NF046080">
    <property type="entry name" value="PID_CTERM"/>
    <property type="match status" value="1"/>
</dbReference>
<reference evidence="3 4" key="1">
    <citation type="submission" date="2020-11" db="EMBL/GenBank/DDBJ databases">
        <title>Hymenobacter sp.</title>
        <authorList>
            <person name="Kim M.K."/>
        </authorList>
    </citation>
    <scope>NUCLEOTIDE SEQUENCE [LARGE SCALE GENOMIC DNA]</scope>
    <source>
        <strain evidence="3 4">BT594</strain>
    </source>
</reference>
<evidence type="ECO:0000313" key="4">
    <source>
        <dbReference type="Proteomes" id="UP000601099"/>
    </source>
</evidence>
<feature type="signal peptide" evidence="2">
    <location>
        <begin position="1"/>
        <end position="29"/>
    </location>
</feature>